<comment type="similarity">
    <text evidence="1">Belongs to the protein kinase superfamily. ADCK protein kinase family.</text>
</comment>
<sequence length="804" mass="88206">MIYCLARLLMLLSLSSLVLSFNRSPATTTLLKSLPSRCSTSAVKIHASNDRNIVEQASAASIASAAAVAVAAVNQAVGMRTLEAPDNKKSYVQAGKSQEQVQIDEAGLPVIYDKDAIQKYWAKQNNALTRRWAEFIGLSLPLFTKVAGVYVTEGNLKSKEAELAEDARVVIEKLGPTYVKMGQMMSVRPDVLPDAALEELKKLQDNVEGFDTEIAIKQIESELGGPLGQFFSEISYEPVAAASLAQVYKAKLATTGEEVAVKVQRPDAFASAALDMYLLRNIARFVKQWKNLKSDMVGIADEFGKQLFGELDYIQEGQNCKRFKELYGNIEGIYVPDVVMELTTRRVLTMEWVEGDKGPWPEDGEKLLTVGLQCSVMQILDSGFFHADPHRGNLLRTPDGRLAYLDFGMMANVTDENRYSLIATTLGLQYKDLDLITRNLITLGFLPDETNADVLVPKLRQAFKDAAGGNSASKLNFTRLNENIQEISYLLPFRVPPFYSLIVRTLTILEGLALYVDPDFRLIRGAYPFIAKQVLTSNSKELKNLMQRVLITEDNKIYWARLEQLLSISRSTSSGNFQDLKKAQEMSDLRRTFGVEGAPKVKEDEEDDKAKVNIELAGEVLDFLVSENGGFLREPLINELVDTADSVGLAGLNMASIASGGLLPRSPYTPDRARLEVLGKLLVQALERQQVQSPLPQMAMSGGGPGLTMSPALGAGAGAGLPNLVGSAQSALQYLQNPDNQKQLEPIIRQGNGILVEVFARLLERNAARVAKEGLKVAVSPLTFNPLANLLDIVLPAVSSKKKR</sequence>
<protein>
    <recommendedName>
        <fullName evidence="3">ABC1 atypical kinase-like domain-containing protein</fullName>
    </recommendedName>
</protein>
<organism evidence="4">
    <name type="scientific">Fibrocapsa japonica</name>
    <dbReference type="NCBI Taxonomy" id="94617"/>
    <lineage>
        <taxon>Eukaryota</taxon>
        <taxon>Sar</taxon>
        <taxon>Stramenopiles</taxon>
        <taxon>Ochrophyta</taxon>
        <taxon>Raphidophyceae</taxon>
        <taxon>Chattonellales</taxon>
        <taxon>Chattonellaceae</taxon>
        <taxon>Fibrocapsa</taxon>
    </lineage>
</organism>
<dbReference type="CDD" id="cd05121">
    <property type="entry name" value="ABC1_ADCK3-like"/>
    <property type="match status" value="1"/>
</dbReference>
<evidence type="ECO:0000256" key="1">
    <source>
        <dbReference type="ARBA" id="ARBA00009670"/>
    </source>
</evidence>
<evidence type="ECO:0000256" key="2">
    <source>
        <dbReference type="SAM" id="SignalP"/>
    </source>
</evidence>
<keyword evidence="2" id="KW-0732">Signal</keyword>
<dbReference type="InterPro" id="IPR004147">
    <property type="entry name" value="ABC1_dom"/>
</dbReference>
<dbReference type="InterPro" id="IPR011009">
    <property type="entry name" value="Kinase-like_dom_sf"/>
</dbReference>
<feature type="signal peptide" evidence="2">
    <location>
        <begin position="1"/>
        <end position="20"/>
    </location>
</feature>
<dbReference type="InterPro" id="IPR050154">
    <property type="entry name" value="UbiB_kinase"/>
</dbReference>
<dbReference type="SUPFAM" id="SSF56112">
    <property type="entry name" value="Protein kinase-like (PK-like)"/>
    <property type="match status" value="1"/>
</dbReference>
<evidence type="ECO:0000313" key="4">
    <source>
        <dbReference type="EMBL" id="CAD9861694.1"/>
    </source>
</evidence>
<name>A0A7S2XX88_9STRA</name>
<dbReference type="EMBL" id="HBHR01008712">
    <property type="protein sequence ID" value="CAD9861694.1"/>
    <property type="molecule type" value="Transcribed_RNA"/>
</dbReference>
<accession>A0A7S2XX88</accession>
<reference evidence="4" key="1">
    <citation type="submission" date="2021-01" db="EMBL/GenBank/DDBJ databases">
        <authorList>
            <person name="Corre E."/>
            <person name="Pelletier E."/>
            <person name="Niang G."/>
            <person name="Scheremetjew M."/>
            <person name="Finn R."/>
            <person name="Kale V."/>
            <person name="Holt S."/>
            <person name="Cochrane G."/>
            <person name="Meng A."/>
            <person name="Brown T."/>
            <person name="Cohen L."/>
        </authorList>
    </citation>
    <scope>NUCLEOTIDE SEQUENCE</scope>
    <source>
        <strain evidence="4">CCMP1661</strain>
    </source>
</reference>
<evidence type="ECO:0000259" key="3">
    <source>
        <dbReference type="Pfam" id="PF03109"/>
    </source>
</evidence>
<dbReference type="AlphaFoldDB" id="A0A7S2XX88"/>
<dbReference type="PANTHER" id="PTHR10566:SF113">
    <property type="entry name" value="PROTEIN ACTIVITY OF BC1 COMPLEX KINASE 7, CHLOROPLASTIC"/>
    <property type="match status" value="1"/>
</dbReference>
<feature type="domain" description="ABC1 atypical kinase-like" evidence="3">
    <location>
        <begin position="202"/>
        <end position="437"/>
    </location>
</feature>
<dbReference type="PANTHER" id="PTHR10566">
    <property type="entry name" value="CHAPERONE-ACTIVITY OF BC1 COMPLEX CABC1 -RELATED"/>
    <property type="match status" value="1"/>
</dbReference>
<proteinExistence type="inferred from homology"/>
<dbReference type="Pfam" id="PF03109">
    <property type="entry name" value="ABC1"/>
    <property type="match status" value="1"/>
</dbReference>
<feature type="chain" id="PRO_5030688666" description="ABC1 atypical kinase-like domain-containing protein" evidence="2">
    <location>
        <begin position="21"/>
        <end position="804"/>
    </location>
</feature>
<gene>
    <name evidence="4" type="ORF">FJAP1339_LOCUS4216</name>
</gene>